<keyword evidence="7" id="KW-1185">Reference proteome</keyword>
<evidence type="ECO:0000256" key="3">
    <source>
        <dbReference type="ARBA" id="ARBA00023125"/>
    </source>
</evidence>
<dbReference type="EMBL" id="QKUF01000022">
    <property type="protein sequence ID" value="PZW24219.1"/>
    <property type="molecule type" value="Genomic_DNA"/>
</dbReference>
<comment type="caution">
    <text evidence="6">The sequence shown here is derived from an EMBL/GenBank/DDBJ whole genome shotgun (WGS) entry which is preliminary data.</text>
</comment>
<accession>A0A326U156</accession>
<keyword evidence="2" id="KW-0067">ATP-binding</keyword>
<dbReference type="SUPFAM" id="SSF52540">
    <property type="entry name" value="P-loop containing nucleoside triphosphate hydrolases"/>
    <property type="match status" value="1"/>
</dbReference>
<keyword evidence="3" id="KW-0238">DNA-binding</keyword>
<reference evidence="6 7" key="1">
    <citation type="submission" date="2018-06" db="EMBL/GenBank/DDBJ databases">
        <title>Genomic Encyclopedia of Archaeal and Bacterial Type Strains, Phase II (KMG-II): from individual species to whole genera.</title>
        <authorList>
            <person name="Goeker M."/>
        </authorList>
    </citation>
    <scope>NUCLEOTIDE SEQUENCE [LARGE SCALE GENOMIC DNA]</scope>
    <source>
        <strain evidence="6 7">ATCC BAA-1881</strain>
    </source>
</reference>
<dbReference type="CDD" id="cd03283">
    <property type="entry name" value="ABC_MutS-like"/>
    <property type="match status" value="1"/>
</dbReference>
<feature type="transmembrane region" description="Helical" evidence="4">
    <location>
        <begin position="219"/>
        <end position="252"/>
    </location>
</feature>
<dbReference type="InterPro" id="IPR036187">
    <property type="entry name" value="DNA_mismatch_repair_MutS_sf"/>
</dbReference>
<dbReference type="Pfam" id="PF00488">
    <property type="entry name" value="MutS_V"/>
    <property type="match status" value="1"/>
</dbReference>
<dbReference type="GO" id="GO:0140664">
    <property type="term" value="F:ATP-dependent DNA damage sensor activity"/>
    <property type="evidence" value="ECO:0007669"/>
    <property type="project" value="InterPro"/>
</dbReference>
<organism evidence="6 7">
    <name type="scientific">Thermosporothrix hazakensis</name>
    <dbReference type="NCBI Taxonomy" id="644383"/>
    <lineage>
        <taxon>Bacteria</taxon>
        <taxon>Bacillati</taxon>
        <taxon>Chloroflexota</taxon>
        <taxon>Ktedonobacteria</taxon>
        <taxon>Ktedonobacterales</taxon>
        <taxon>Thermosporotrichaceae</taxon>
        <taxon>Thermosporothrix</taxon>
    </lineage>
</organism>
<feature type="transmembrane region" description="Helical" evidence="4">
    <location>
        <begin position="31"/>
        <end position="51"/>
    </location>
</feature>
<evidence type="ECO:0000256" key="1">
    <source>
        <dbReference type="ARBA" id="ARBA00022741"/>
    </source>
</evidence>
<evidence type="ECO:0000256" key="2">
    <source>
        <dbReference type="ARBA" id="ARBA00022840"/>
    </source>
</evidence>
<dbReference type="InterPro" id="IPR027417">
    <property type="entry name" value="P-loop_NTPase"/>
</dbReference>
<feature type="transmembrane region" description="Helical" evidence="4">
    <location>
        <begin position="57"/>
        <end position="75"/>
    </location>
</feature>
<protein>
    <submittedName>
        <fullName evidence="6">MutS-like protein</fullName>
    </submittedName>
</protein>
<dbReference type="InterPro" id="IPR000432">
    <property type="entry name" value="DNA_mismatch_repair_MutS_C"/>
</dbReference>
<proteinExistence type="predicted"/>
<dbReference type="PANTHER" id="PTHR11361">
    <property type="entry name" value="DNA MISMATCH REPAIR PROTEIN MUTS FAMILY MEMBER"/>
    <property type="match status" value="1"/>
</dbReference>
<keyword evidence="1" id="KW-0547">Nucleotide-binding</keyword>
<dbReference type="InterPro" id="IPR045076">
    <property type="entry name" value="MutS"/>
</dbReference>
<dbReference type="AlphaFoldDB" id="A0A326U156"/>
<dbReference type="SMART" id="SM00534">
    <property type="entry name" value="MUTSac"/>
    <property type="match status" value="1"/>
</dbReference>
<evidence type="ECO:0000256" key="4">
    <source>
        <dbReference type="SAM" id="Phobius"/>
    </source>
</evidence>
<dbReference type="Proteomes" id="UP000248806">
    <property type="component" value="Unassembled WGS sequence"/>
</dbReference>
<dbReference type="Gene3D" id="3.40.50.300">
    <property type="entry name" value="P-loop containing nucleotide triphosphate hydrolases"/>
    <property type="match status" value="1"/>
</dbReference>
<dbReference type="GO" id="GO:0030983">
    <property type="term" value="F:mismatched DNA binding"/>
    <property type="evidence" value="ECO:0007669"/>
    <property type="project" value="InterPro"/>
</dbReference>
<dbReference type="GO" id="GO:0005829">
    <property type="term" value="C:cytosol"/>
    <property type="evidence" value="ECO:0007669"/>
    <property type="project" value="TreeGrafter"/>
</dbReference>
<keyword evidence="4" id="KW-0472">Membrane</keyword>
<dbReference type="GO" id="GO:0005524">
    <property type="term" value="F:ATP binding"/>
    <property type="evidence" value="ECO:0007669"/>
    <property type="project" value="UniProtKB-KW"/>
</dbReference>
<feature type="domain" description="DNA mismatch repair proteins mutS family" evidence="5">
    <location>
        <begin position="431"/>
        <end position="623"/>
    </location>
</feature>
<dbReference type="Gene3D" id="1.10.1420.10">
    <property type="match status" value="1"/>
</dbReference>
<name>A0A326U156_THEHA</name>
<dbReference type="PANTHER" id="PTHR11361:SF99">
    <property type="entry name" value="DNA MISMATCH REPAIR PROTEIN"/>
    <property type="match status" value="1"/>
</dbReference>
<dbReference type="SUPFAM" id="SSF48334">
    <property type="entry name" value="DNA repair protein MutS, domain III"/>
    <property type="match status" value="1"/>
</dbReference>
<sequence length="623" mass="71336">MISQHMRQAALQRHLERLQERIDRRLDRQRFYGMQQLATVFLGFFLCAGALAWNHFFGVLVIIGAILYFVYNWRLHKAYQQSVSRYQRRLEYHQQQLARLALNWENIPSTGPKAEQSDHPFENDLDISGDYSLHELLNTAASQGGSERLRSWLLTREPDRDTILQRQQLVRELTPMINFRAALAEHSQYAVSYGNEYLVSERLQNWVTRTMKPIPLYKLIVPLLLTALFLGTIIAYIVAHISLMLTAIPFFLCIGWSILTTSDRAGLYEETAYMSETLRRLGIIFSFLERTSFAPQSKLQGICHPCYSGTVRPSRLMKNLKLIASLSGFTQDQIGSLFFNAFLPWDAFIARRLQEFKADLSEHLPQWLDTWYELEALCSLANFAYLNPEYTMPRLLPAEAEGPLLEATELGHPLIDPAVRVTNTTSFARIGDIMLLTGSNMAGKSTFLRTIGVNLCLAYAGAPVVARSFQTRLFELYACIRVTDSMADGFSYFYAEVHRLRGLLQRLEAQPRYPIFFLIDEIFKGTNNRERLIGSHAYIYALAQKRCVGALTTHDLELVTLSEELPQVSNYHFREEVVDGKMTFDYKLHVGPCPTTNALKIMQLEGLPISWPDPIKGTKEKSK</sequence>
<dbReference type="OrthoDB" id="9802448at2"/>
<evidence type="ECO:0000259" key="5">
    <source>
        <dbReference type="SMART" id="SM00534"/>
    </source>
</evidence>
<gene>
    <name evidence="6" type="ORF">EI42_04667</name>
</gene>
<keyword evidence="4" id="KW-1133">Transmembrane helix</keyword>
<keyword evidence="4" id="KW-0812">Transmembrane</keyword>
<dbReference type="GO" id="GO:0006298">
    <property type="term" value="P:mismatch repair"/>
    <property type="evidence" value="ECO:0007669"/>
    <property type="project" value="InterPro"/>
</dbReference>
<evidence type="ECO:0000313" key="6">
    <source>
        <dbReference type="EMBL" id="PZW24219.1"/>
    </source>
</evidence>
<evidence type="ECO:0000313" key="7">
    <source>
        <dbReference type="Proteomes" id="UP000248806"/>
    </source>
</evidence>
<dbReference type="RefSeq" id="WP_111324979.1">
    <property type="nucleotide sequence ID" value="NZ_BIFX01000001.1"/>
</dbReference>